<dbReference type="EMBL" id="JWZT01000581">
    <property type="protein sequence ID" value="KII73967.1"/>
    <property type="molecule type" value="Genomic_DNA"/>
</dbReference>
<evidence type="ECO:0000313" key="1">
    <source>
        <dbReference type="EMBL" id="KII73967.1"/>
    </source>
</evidence>
<dbReference type="AlphaFoldDB" id="A0A0C2NIV9"/>
<gene>
    <name evidence="1" type="ORF">RF11_14369</name>
</gene>
<evidence type="ECO:0000313" key="2">
    <source>
        <dbReference type="Proteomes" id="UP000031668"/>
    </source>
</evidence>
<protein>
    <submittedName>
        <fullName evidence="1">Uncharacterized protein</fullName>
    </submittedName>
</protein>
<proteinExistence type="predicted"/>
<sequence>MKVIVVNMFNILSEMNTCQYRMQDNQLKDSDSSFLPGSLDEYKPAPAHYCTEFTSTSIAMMVAHPIGTLQHTEAGSERLSLVKHSPPQPLLNRDTVQKWHSLARKKFIRAARCGHA</sequence>
<accession>A0A0C2NIV9</accession>
<name>A0A0C2NIV9_THEKT</name>
<comment type="caution">
    <text evidence="1">The sequence shown here is derived from an EMBL/GenBank/DDBJ whole genome shotgun (WGS) entry which is preliminary data.</text>
</comment>
<keyword evidence="2" id="KW-1185">Reference proteome</keyword>
<dbReference type="Proteomes" id="UP000031668">
    <property type="component" value="Unassembled WGS sequence"/>
</dbReference>
<organism evidence="1 2">
    <name type="scientific">Thelohanellus kitauei</name>
    <name type="common">Myxosporean</name>
    <dbReference type="NCBI Taxonomy" id="669202"/>
    <lineage>
        <taxon>Eukaryota</taxon>
        <taxon>Metazoa</taxon>
        <taxon>Cnidaria</taxon>
        <taxon>Myxozoa</taxon>
        <taxon>Myxosporea</taxon>
        <taxon>Bivalvulida</taxon>
        <taxon>Platysporina</taxon>
        <taxon>Myxobolidae</taxon>
        <taxon>Thelohanellus</taxon>
    </lineage>
</organism>
<reference evidence="1 2" key="1">
    <citation type="journal article" date="2014" name="Genome Biol. Evol.">
        <title>The genome of the myxosporean Thelohanellus kitauei shows adaptations to nutrient acquisition within its fish host.</title>
        <authorList>
            <person name="Yang Y."/>
            <person name="Xiong J."/>
            <person name="Zhou Z."/>
            <person name="Huo F."/>
            <person name="Miao W."/>
            <person name="Ran C."/>
            <person name="Liu Y."/>
            <person name="Zhang J."/>
            <person name="Feng J."/>
            <person name="Wang M."/>
            <person name="Wang M."/>
            <person name="Wang L."/>
            <person name="Yao B."/>
        </authorList>
    </citation>
    <scope>NUCLEOTIDE SEQUENCE [LARGE SCALE GENOMIC DNA]</scope>
    <source>
        <strain evidence="1">Wuqing</strain>
    </source>
</reference>